<dbReference type="Proteomes" id="UP000253940">
    <property type="component" value="Chromosome"/>
</dbReference>
<comment type="similarity">
    <text evidence="1 5">Belongs to the universal ribosomal protein uL29 family.</text>
</comment>
<dbReference type="AlphaFoldDB" id="A0A345P7H1"/>
<name>A0A345P7H1_9GAMM</name>
<dbReference type="OrthoDB" id="9815192at2"/>
<keyword evidence="2 5" id="KW-0689">Ribosomal protein</keyword>
<evidence type="ECO:0000256" key="4">
    <source>
        <dbReference type="ARBA" id="ARBA00035204"/>
    </source>
</evidence>
<dbReference type="KEGG" id="mbah:HYN46_10495"/>
<dbReference type="Pfam" id="PF00831">
    <property type="entry name" value="Ribosomal_L29"/>
    <property type="match status" value="1"/>
</dbReference>
<sequence length="68" mass="7608">MSIKDLREKSVDELKVVLDETQLSQFRLRMAKATGQLGKSHEVQVARKTIARIKTLLTEKLAAEKGNG</sequence>
<evidence type="ECO:0000313" key="7">
    <source>
        <dbReference type="Proteomes" id="UP000253940"/>
    </source>
</evidence>
<dbReference type="GO" id="GO:0003735">
    <property type="term" value="F:structural constituent of ribosome"/>
    <property type="evidence" value="ECO:0007669"/>
    <property type="project" value="InterPro"/>
</dbReference>
<dbReference type="EMBL" id="CP031222">
    <property type="protein sequence ID" value="AXI03230.1"/>
    <property type="molecule type" value="Genomic_DNA"/>
</dbReference>
<evidence type="ECO:0000256" key="2">
    <source>
        <dbReference type="ARBA" id="ARBA00022980"/>
    </source>
</evidence>
<dbReference type="InterPro" id="IPR050063">
    <property type="entry name" value="Ribosomal_protein_uL29"/>
</dbReference>
<dbReference type="InterPro" id="IPR036049">
    <property type="entry name" value="Ribosomal_uL29_sf"/>
</dbReference>
<dbReference type="CDD" id="cd00427">
    <property type="entry name" value="Ribosomal_L29_HIP"/>
    <property type="match status" value="1"/>
</dbReference>
<proteinExistence type="inferred from homology"/>
<keyword evidence="3 5" id="KW-0687">Ribonucleoprotein</keyword>
<protein>
    <recommendedName>
        <fullName evidence="4 5">Large ribosomal subunit protein uL29</fullName>
    </recommendedName>
</protein>
<dbReference type="RefSeq" id="WP_114899339.1">
    <property type="nucleotide sequence ID" value="NZ_CP031222.1"/>
</dbReference>
<dbReference type="NCBIfam" id="TIGR00012">
    <property type="entry name" value="L29"/>
    <property type="match status" value="1"/>
</dbReference>
<gene>
    <name evidence="5" type="primary">rpmC</name>
    <name evidence="6" type="ORF">HYN46_10495</name>
</gene>
<dbReference type="InterPro" id="IPR001854">
    <property type="entry name" value="Ribosomal_uL29"/>
</dbReference>
<dbReference type="SUPFAM" id="SSF46561">
    <property type="entry name" value="Ribosomal protein L29 (L29p)"/>
    <property type="match status" value="1"/>
</dbReference>
<dbReference type="HAMAP" id="MF_00374">
    <property type="entry name" value="Ribosomal_uL29"/>
    <property type="match status" value="1"/>
</dbReference>
<evidence type="ECO:0000256" key="5">
    <source>
        <dbReference type="HAMAP-Rule" id="MF_00374"/>
    </source>
</evidence>
<accession>A0A345P7H1</accession>
<keyword evidence="7" id="KW-1185">Reference proteome</keyword>
<organism evidence="6 7">
    <name type="scientific">Aquirhabdus parva</name>
    <dbReference type="NCBI Taxonomy" id="2283318"/>
    <lineage>
        <taxon>Bacteria</taxon>
        <taxon>Pseudomonadati</taxon>
        <taxon>Pseudomonadota</taxon>
        <taxon>Gammaproteobacteria</taxon>
        <taxon>Moraxellales</taxon>
        <taxon>Moraxellaceae</taxon>
        <taxon>Aquirhabdus</taxon>
    </lineage>
</organism>
<evidence type="ECO:0000313" key="6">
    <source>
        <dbReference type="EMBL" id="AXI03230.1"/>
    </source>
</evidence>
<dbReference type="PANTHER" id="PTHR10916">
    <property type="entry name" value="60S RIBOSOMAL PROTEIN L35/50S RIBOSOMAL PROTEIN L29"/>
    <property type="match status" value="1"/>
</dbReference>
<dbReference type="FunFam" id="1.10.287.310:FF:000001">
    <property type="entry name" value="50S ribosomal protein L29"/>
    <property type="match status" value="1"/>
</dbReference>
<evidence type="ECO:0000256" key="1">
    <source>
        <dbReference type="ARBA" id="ARBA00009254"/>
    </source>
</evidence>
<dbReference type="GO" id="GO:0006412">
    <property type="term" value="P:translation"/>
    <property type="evidence" value="ECO:0007669"/>
    <property type="project" value="UniProtKB-UniRule"/>
</dbReference>
<reference evidence="6 7" key="1">
    <citation type="submission" date="2018-07" db="EMBL/GenBank/DDBJ databases">
        <title>Genome sequencing of Moraxellaceae gen. HYN0046.</title>
        <authorList>
            <person name="Kim M."/>
            <person name="Yi H."/>
        </authorList>
    </citation>
    <scope>NUCLEOTIDE SEQUENCE [LARGE SCALE GENOMIC DNA]</scope>
    <source>
        <strain evidence="6 7">HYN0046</strain>
    </source>
</reference>
<evidence type="ECO:0000256" key="3">
    <source>
        <dbReference type="ARBA" id="ARBA00023274"/>
    </source>
</evidence>
<dbReference type="Gene3D" id="1.10.287.310">
    <property type="match status" value="1"/>
</dbReference>
<dbReference type="PANTHER" id="PTHR10916:SF0">
    <property type="entry name" value="LARGE RIBOSOMAL SUBUNIT PROTEIN UL29C"/>
    <property type="match status" value="1"/>
</dbReference>
<dbReference type="GO" id="GO:0022625">
    <property type="term" value="C:cytosolic large ribosomal subunit"/>
    <property type="evidence" value="ECO:0007669"/>
    <property type="project" value="TreeGrafter"/>
</dbReference>